<feature type="binding site" evidence="10">
    <location>
        <position position="372"/>
    </location>
    <ligand>
        <name>(2R)-2-phosphoglycerate</name>
        <dbReference type="ChEBI" id="CHEBI:58289"/>
    </ligand>
</feature>
<keyword evidence="8 10" id="KW-0456">Lyase</keyword>
<evidence type="ECO:0000313" key="17">
    <source>
        <dbReference type="Proteomes" id="UP000298636"/>
    </source>
</evidence>
<dbReference type="SUPFAM" id="SSF54826">
    <property type="entry name" value="Enolase N-terminal domain-like"/>
    <property type="match status" value="1"/>
</dbReference>
<dbReference type="GO" id="GO:0005576">
    <property type="term" value="C:extracellular region"/>
    <property type="evidence" value="ECO:0007669"/>
    <property type="project" value="UniProtKB-SubCell"/>
</dbReference>
<comment type="cofactor">
    <cofactor evidence="13">
        <name>Mg(2+)</name>
        <dbReference type="ChEBI" id="CHEBI:18420"/>
    </cofactor>
    <text evidence="13">Mg(2+) is required for catalysis and for stabilizing the dimer.</text>
</comment>
<feature type="binding site" evidence="12">
    <location>
        <position position="394"/>
    </location>
    <ligand>
        <name>substrate</name>
    </ligand>
</feature>
<dbReference type="RefSeq" id="WP_158351917.1">
    <property type="nucleotide sequence ID" value="NZ_CP032998.1"/>
</dbReference>
<feature type="domain" description="Enolase N-terminal" evidence="15">
    <location>
        <begin position="4"/>
        <end position="134"/>
    </location>
</feature>
<dbReference type="PANTHER" id="PTHR11902">
    <property type="entry name" value="ENOLASE"/>
    <property type="match status" value="1"/>
</dbReference>
<dbReference type="EMBL" id="CP032998">
    <property type="protein sequence ID" value="QCI26423.1"/>
    <property type="molecule type" value="Genomic_DNA"/>
</dbReference>
<comment type="pathway">
    <text evidence="1 10">Carbohydrate degradation; glycolysis; pyruvate from D-glyceraldehyde 3-phosphate: step 4/5.</text>
</comment>
<dbReference type="SFLD" id="SFLDF00002">
    <property type="entry name" value="enolase"/>
    <property type="match status" value="1"/>
</dbReference>
<dbReference type="Gene3D" id="3.30.390.10">
    <property type="entry name" value="Enolase-like, N-terminal domain"/>
    <property type="match status" value="1"/>
</dbReference>
<reference evidence="16 17" key="1">
    <citation type="submission" date="2018-10" db="EMBL/GenBank/DDBJ databases">
        <title>Comparative functional genomics of the obligate endosymbiont Buchnera aphidicola.</title>
        <authorList>
            <person name="Chong R.A."/>
        </authorList>
    </citation>
    <scope>NUCLEOTIDE SEQUENCE [LARGE SCALE GENOMIC DNA]</scope>
    <source>
        <strain evidence="16 17">Ssp</strain>
    </source>
</reference>
<evidence type="ECO:0000256" key="13">
    <source>
        <dbReference type="PIRSR" id="PIRSR001400-3"/>
    </source>
</evidence>
<keyword evidence="10 13" id="KW-0479">Metal-binding</keyword>
<dbReference type="SMART" id="SM01193">
    <property type="entry name" value="Enolase_N"/>
    <property type="match status" value="1"/>
</dbReference>
<evidence type="ECO:0000256" key="3">
    <source>
        <dbReference type="ARBA" id="ARBA00012058"/>
    </source>
</evidence>
<feature type="binding site" evidence="10 13">
    <location>
        <position position="291"/>
    </location>
    <ligand>
        <name>Mg(2+)</name>
        <dbReference type="ChEBI" id="CHEBI:18420"/>
    </ligand>
</feature>
<dbReference type="UniPathway" id="UPA00109">
    <property type="reaction ID" value="UER00187"/>
</dbReference>
<evidence type="ECO:0000256" key="2">
    <source>
        <dbReference type="ARBA" id="ARBA00009604"/>
    </source>
</evidence>
<dbReference type="InterPro" id="IPR020811">
    <property type="entry name" value="Enolase_N"/>
</dbReference>
<dbReference type="HAMAP" id="MF_00318">
    <property type="entry name" value="Enolase"/>
    <property type="match status" value="1"/>
</dbReference>
<dbReference type="InterPro" id="IPR020810">
    <property type="entry name" value="Enolase_C"/>
</dbReference>
<feature type="active site" description="Proton acceptor" evidence="10 11">
    <location>
        <position position="343"/>
    </location>
</feature>
<evidence type="ECO:0000313" key="16">
    <source>
        <dbReference type="EMBL" id="QCI26423.1"/>
    </source>
</evidence>
<dbReference type="PRINTS" id="PR00148">
    <property type="entry name" value="ENOLASE"/>
</dbReference>
<feature type="binding site" evidence="12">
    <location>
        <position position="291"/>
    </location>
    <ligand>
        <name>substrate</name>
    </ligand>
</feature>
<keyword evidence="16" id="KW-0670">Pyruvate</keyword>
<dbReference type="GO" id="GO:0006096">
    <property type="term" value="P:glycolytic process"/>
    <property type="evidence" value="ECO:0007669"/>
    <property type="project" value="UniProtKB-UniRule"/>
</dbReference>
<dbReference type="EC" id="4.2.1.11" evidence="3 10"/>
<dbReference type="Pfam" id="PF03952">
    <property type="entry name" value="Enolase_N"/>
    <property type="match status" value="1"/>
</dbReference>
<dbReference type="NCBIfam" id="TIGR01060">
    <property type="entry name" value="eno"/>
    <property type="match status" value="1"/>
</dbReference>
<dbReference type="GO" id="GO:0000287">
    <property type="term" value="F:magnesium ion binding"/>
    <property type="evidence" value="ECO:0007669"/>
    <property type="project" value="UniProtKB-UniRule"/>
</dbReference>
<keyword evidence="7 10" id="KW-0324">Glycolysis</keyword>
<feature type="binding site" evidence="10 13">
    <location>
        <position position="246"/>
    </location>
    <ligand>
        <name>Mg(2+)</name>
        <dbReference type="ChEBI" id="CHEBI:18420"/>
    </ligand>
</feature>
<dbReference type="GO" id="GO:0000015">
    <property type="term" value="C:phosphopyruvate hydratase complex"/>
    <property type="evidence" value="ECO:0007669"/>
    <property type="project" value="InterPro"/>
</dbReference>
<feature type="binding site" evidence="12">
    <location>
        <position position="159"/>
    </location>
    <ligand>
        <name>substrate</name>
    </ligand>
</feature>
<feature type="binding site" evidence="12">
    <location>
        <begin position="370"/>
        <end position="373"/>
    </location>
    <ligand>
        <name>substrate</name>
    </ligand>
</feature>
<evidence type="ECO:0000256" key="10">
    <source>
        <dbReference type="HAMAP-Rule" id="MF_00318"/>
    </source>
</evidence>
<dbReference type="InterPro" id="IPR036849">
    <property type="entry name" value="Enolase-like_C_sf"/>
</dbReference>
<dbReference type="InterPro" id="IPR020809">
    <property type="entry name" value="Enolase_CS"/>
</dbReference>
<evidence type="ECO:0000256" key="12">
    <source>
        <dbReference type="PIRSR" id="PIRSR001400-2"/>
    </source>
</evidence>
<feature type="binding site" evidence="10">
    <location>
        <position position="343"/>
    </location>
    <ligand>
        <name>(2R)-2-phosphoglycerate</name>
        <dbReference type="ChEBI" id="CHEBI:58289"/>
    </ligand>
</feature>
<evidence type="ECO:0000259" key="14">
    <source>
        <dbReference type="SMART" id="SM01192"/>
    </source>
</evidence>
<comment type="subunit">
    <text evidence="10">Component of the RNA degradosome, a multiprotein complex involved in RNA processing and mRNA degradation.</text>
</comment>
<comment type="cofactor">
    <cofactor evidence="10">
        <name>Mg(2+)</name>
        <dbReference type="ChEBI" id="CHEBI:18420"/>
    </cofactor>
    <text evidence="10">Binds a second Mg(2+) ion via substrate during catalysis.</text>
</comment>
<feature type="domain" description="Enolase C-terminal TIM barrel" evidence="14">
    <location>
        <begin position="143"/>
        <end position="431"/>
    </location>
</feature>
<dbReference type="Gene3D" id="3.20.20.120">
    <property type="entry name" value="Enolase-like C-terminal domain"/>
    <property type="match status" value="1"/>
</dbReference>
<dbReference type="AlphaFoldDB" id="A0A4D6YEJ3"/>
<feature type="binding site" evidence="10">
    <location>
        <position position="373"/>
    </location>
    <ligand>
        <name>(2R)-2-phosphoglycerate</name>
        <dbReference type="ChEBI" id="CHEBI:58289"/>
    </ligand>
</feature>
<keyword evidence="10" id="KW-0963">Cytoplasm</keyword>
<comment type="similarity">
    <text evidence="2 10">Belongs to the enolase family.</text>
</comment>
<evidence type="ECO:0000256" key="11">
    <source>
        <dbReference type="PIRSR" id="PIRSR001400-1"/>
    </source>
</evidence>
<dbReference type="Pfam" id="PF00113">
    <property type="entry name" value="Enolase_C"/>
    <property type="match status" value="1"/>
</dbReference>
<dbReference type="InterPro" id="IPR000941">
    <property type="entry name" value="Enolase"/>
</dbReference>
<dbReference type="CDD" id="cd03313">
    <property type="entry name" value="enolase"/>
    <property type="match status" value="1"/>
</dbReference>
<dbReference type="Proteomes" id="UP000298636">
    <property type="component" value="Chromosome"/>
</dbReference>
<evidence type="ECO:0000256" key="1">
    <source>
        <dbReference type="ARBA" id="ARBA00005031"/>
    </source>
</evidence>
<evidence type="ECO:0000256" key="6">
    <source>
        <dbReference type="ARBA" id="ARBA00022842"/>
    </source>
</evidence>
<dbReference type="GO" id="GO:0004634">
    <property type="term" value="F:phosphopyruvate hydratase activity"/>
    <property type="evidence" value="ECO:0007669"/>
    <property type="project" value="UniProtKB-UniRule"/>
</dbReference>
<dbReference type="PIRSF" id="PIRSF001400">
    <property type="entry name" value="Enolase"/>
    <property type="match status" value="1"/>
</dbReference>
<comment type="function">
    <text evidence="9 10">Catalyzes the reversible conversion of 2-phosphoglycerate (2-PG) into phosphoenolpyruvate (PEP). It is essential for the degradation of carbohydrates via glycolysis.</text>
</comment>
<protein>
    <recommendedName>
        <fullName evidence="4 10">Enolase</fullName>
        <ecNumber evidence="3 10">4.2.1.11</ecNumber>
    </recommendedName>
    <alternativeName>
        <fullName evidence="10">2-phospho-D-glycerate hydro-lyase</fullName>
    </alternativeName>
    <alternativeName>
        <fullName evidence="10">2-phosphoglycerate dehydratase</fullName>
    </alternativeName>
</protein>
<proteinExistence type="inferred from homology"/>
<sequence>MSKINKISAREIIDSRGKPTVEVEVELQDSSIGSFSCPSGASTGKYEALELRDHDPKRFLGQGVTKSIAIINTIIFKALKNQDANNQKQIDKIMLDLDGTENKKRLGANSILSVSMATAKAASISKKIPFYEHIAELNNTPKCFSMPLPMINIINGGSHANNNLDIQEFMIQPIGAKSIKQAIQMGCEVFQTLGKIIKNKNLSISVGDEGGYTPNLSSNTSALMMIQQAVEQSGYIFGQDIAICIDFASSEFYDTKTKIYELKNEKQRFTSKEFSNFIKNLILKYPITSIEDGQSESDWNGFLYQTKLLGNKVQIVGDDLFVTNQKKLNKGIQNGIANSILIKLNQIGTLSETLSTIQTAKKAKYSTIISHRSGETEDTSIADLAVGTQSGQIKTGSMSRSDRLAKYNQLLRIEEKLKENAPFHGMKELKQYYNHCK</sequence>
<comment type="catalytic activity">
    <reaction evidence="10">
        <text>(2R)-2-phosphoglycerate = phosphoenolpyruvate + H2O</text>
        <dbReference type="Rhea" id="RHEA:10164"/>
        <dbReference type="ChEBI" id="CHEBI:15377"/>
        <dbReference type="ChEBI" id="CHEBI:58289"/>
        <dbReference type="ChEBI" id="CHEBI:58702"/>
        <dbReference type="EC" id="4.2.1.11"/>
    </reaction>
</comment>
<accession>A0A4D6YEJ3</accession>
<feature type="binding site" evidence="10">
    <location>
        <position position="167"/>
    </location>
    <ligand>
        <name>(2R)-2-phosphoglycerate</name>
        <dbReference type="ChEBI" id="CHEBI:58289"/>
    </ligand>
</feature>
<dbReference type="InterPro" id="IPR029017">
    <property type="entry name" value="Enolase-like_N"/>
</dbReference>
<evidence type="ECO:0000256" key="7">
    <source>
        <dbReference type="ARBA" id="ARBA00023152"/>
    </source>
</evidence>
<dbReference type="SMART" id="SM01192">
    <property type="entry name" value="Enolase_C"/>
    <property type="match status" value="1"/>
</dbReference>
<keyword evidence="5 10" id="KW-0964">Secreted</keyword>
<keyword evidence="6 10" id="KW-0460">Magnesium</keyword>
<evidence type="ECO:0000256" key="5">
    <source>
        <dbReference type="ARBA" id="ARBA00022525"/>
    </source>
</evidence>
<evidence type="ECO:0000256" key="8">
    <source>
        <dbReference type="ARBA" id="ARBA00023239"/>
    </source>
</evidence>
<evidence type="ECO:0000259" key="15">
    <source>
        <dbReference type="SMART" id="SM01193"/>
    </source>
</evidence>
<organism evidence="16 17">
    <name type="scientific">Buchnera aphidicola</name>
    <name type="common">Stegophylla sp.</name>
    <dbReference type="NCBI Taxonomy" id="2315800"/>
    <lineage>
        <taxon>Bacteria</taxon>
        <taxon>Pseudomonadati</taxon>
        <taxon>Pseudomonadota</taxon>
        <taxon>Gammaproteobacteria</taxon>
        <taxon>Enterobacterales</taxon>
        <taxon>Erwiniaceae</taxon>
        <taxon>Buchnera</taxon>
    </lineage>
</organism>
<dbReference type="PANTHER" id="PTHR11902:SF1">
    <property type="entry name" value="ENOLASE"/>
    <property type="match status" value="1"/>
</dbReference>
<evidence type="ECO:0000256" key="9">
    <source>
        <dbReference type="ARBA" id="ARBA00045763"/>
    </source>
</evidence>
<dbReference type="SUPFAM" id="SSF51604">
    <property type="entry name" value="Enolase C-terminal domain-like"/>
    <property type="match status" value="1"/>
</dbReference>
<dbReference type="SFLD" id="SFLDG00178">
    <property type="entry name" value="enolase"/>
    <property type="match status" value="1"/>
</dbReference>
<dbReference type="GO" id="GO:0009986">
    <property type="term" value="C:cell surface"/>
    <property type="evidence" value="ECO:0007669"/>
    <property type="project" value="UniProtKB-SubCell"/>
</dbReference>
<comment type="subcellular location">
    <subcellularLocation>
        <location evidence="10">Cytoplasm</location>
    </subcellularLocation>
    <subcellularLocation>
        <location evidence="10">Secreted</location>
    </subcellularLocation>
    <subcellularLocation>
        <location evidence="10">Cell surface</location>
    </subcellularLocation>
    <text evidence="10">Fractions of enolase are present in both the cytoplasm and on the cell surface.</text>
</comment>
<dbReference type="PROSITE" id="PS00164">
    <property type="entry name" value="ENOLASE"/>
    <property type="match status" value="1"/>
</dbReference>
<dbReference type="OrthoDB" id="9804716at2"/>
<keyword evidence="17" id="KW-1185">Reference proteome</keyword>
<feature type="binding site" evidence="10 13">
    <location>
        <position position="318"/>
    </location>
    <ligand>
        <name>Mg(2+)</name>
        <dbReference type="ChEBI" id="CHEBI:18420"/>
    </ligand>
</feature>
<feature type="binding site" evidence="12">
    <location>
        <position position="168"/>
    </location>
    <ligand>
        <name>substrate</name>
    </ligand>
</feature>
<feature type="binding site" evidence="12">
    <location>
        <position position="318"/>
    </location>
    <ligand>
        <name>substrate</name>
    </ligand>
</feature>
<feature type="binding site" evidence="10">
    <location>
        <position position="394"/>
    </location>
    <ligand>
        <name>(2R)-2-phosphoglycerate</name>
        <dbReference type="ChEBI" id="CHEBI:58289"/>
    </ligand>
</feature>
<name>A0A4D6YEJ3_9GAMM</name>
<evidence type="ECO:0000256" key="4">
    <source>
        <dbReference type="ARBA" id="ARBA00017068"/>
    </source>
</evidence>
<dbReference type="SFLD" id="SFLDS00001">
    <property type="entry name" value="Enolase"/>
    <property type="match status" value="1"/>
</dbReference>
<feature type="active site" description="Proton donor" evidence="10 11">
    <location>
        <position position="209"/>
    </location>
</feature>
<gene>
    <name evidence="10 16" type="primary">eno</name>
    <name evidence="16" type="ORF">D9V79_01295</name>
</gene>